<feature type="compositionally biased region" description="Low complexity" evidence="1">
    <location>
        <begin position="162"/>
        <end position="171"/>
    </location>
</feature>
<accession>A0A6N7PSF5</accession>
<keyword evidence="3" id="KW-1185">Reference proteome</keyword>
<protein>
    <submittedName>
        <fullName evidence="2">Uncharacterized protein</fullName>
    </submittedName>
</protein>
<dbReference type="AlphaFoldDB" id="A0A6N7PSF5"/>
<organism evidence="2 3">
    <name type="scientific">Polyangium spumosum</name>
    <dbReference type="NCBI Taxonomy" id="889282"/>
    <lineage>
        <taxon>Bacteria</taxon>
        <taxon>Pseudomonadati</taxon>
        <taxon>Myxococcota</taxon>
        <taxon>Polyangia</taxon>
        <taxon>Polyangiales</taxon>
        <taxon>Polyangiaceae</taxon>
        <taxon>Polyangium</taxon>
    </lineage>
</organism>
<evidence type="ECO:0000256" key="1">
    <source>
        <dbReference type="SAM" id="MobiDB-lite"/>
    </source>
</evidence>
<dbReference type="EMBL" id="WJIE01000004">
    <property type="protein sequence ID" value="MRG93175.1"/>
    <property type="molecule type" value="Genomic_DNA"/>
</dbReference>
<feature type="region of interest" description="Disordered" evidence="1">
    <location>
        <begin position="146"/>
        <end position="171"/>
    </location>
</feature>
<proteinExistence type="predicted"/>
<name>A0A6N7PSF5_9BACT</name>
<evidence type="ECO:0000313" key="2">
    <source>
        <dbReference type="EMBL" id="MRG93175.1"/>
    </source>
</evidence>
<dbReference type="OrthoDB" id="5513013at2"/>
<comment type="caution">
    <text evidence="2">The sequence shown here is derived from an EMBL/GenBank/DDBJ whole genome shotgun (WGS) entry which is preliminary data.</text>
</comment>
<evidence type="ECO:0000313" key="3">
    <source>
        <dbReference type="Proteomes" id="UP000440224"/>
    </source>
</evidence>
<dbReference type="RefSeq" id="WP_153820037.1">
    <property type="nucleotide sequence ID" value="NZ_WJIE01000004.1"/>
</dbReference>
<dbReference type="Proteomes" id="UP000440224">
    <property type="component" value="Unassembled WGS sequence"/>
</dbReference>
<sequence length="171" mass="18916">MKNDIFAPYTGPSSIDISNVRPRLVDLVNGTLTGAQREKPGFLGVYDELSKAIPQYGAILGIQTTIWDAIVEKTITLDEIRAIKKHVLKLAEVLEESEMYYEDAREADISRLCGFVDATIQHGDPSVQAAFQATLAYRSQYAKKAVNTRRKNKQARAEAEAEPTTETSNPA</sequence>
<gene>
    <name evidence="2" type="ORF">GF068_14720</name>
</gene>
<reference evidence="2 3" key="1">
    <citation type="submission" date="2019-10" db="EMBL/GenBank/DDBJ databases">
        <title>A soil myxobacterium in the family Polyangiaceae.</title>
        <authorList>
            <person name="Li Y."/>
            <person name="Wang J."/>
        </authorList>
    </citation>
    <scope>NUCLEOTIDE SEQUENCE [LARGE SCALE GENOMIC DNA]</scope>
    <source>
        <strain evidence="2 3">DSM 14734</strain>
    </source>
</reference>